<accession>A0ABT5KZ14</accession>
<sequence>MHLTNSTVLGIGDPQARLRVYIGNRPNTVIEHATPGITPLVAGNICRIGQDCGNGWRKVFNVFAKLAYALPSPASFRQGHPRWQAFRDNSLLQANSDCALMFSEPKEFSKDAIHIISGKTFANTLHIAPSLHWITPDFAIDAQRHVVVCPYFDYRQLSNSKILFLVELLAEYQYLPRLSGK</sequence>
<proteinExistence type="predicted"/>
<evidence type="ECO:0000313" key="1">
    <source>
        <dbReference type="EMBL" id="MDC8829496.1"/>
    </source>
</evidence>
<organism evidence="1 2">
    <name type="scientific">Alteromonas gilva</name>
    <dbReference type="NCBI Taxonomy" id="2987522"/>
    <lineage>
        <taxon>Bacteria</taxon>
        <taxon>Pseudomonadati</taxon>
        <taxon>Pseudomonadota</taxon>
        <taxon>Gammaproteobacteria</taxon>
        <taxon>Alteromonadales</taxon>
        <taxon>Alteromonadaceae</taxon>
        <taxon>Alteromonas/Salinimonas group</taxon>
        <taxon>Alteromonas</taxon>
    </lineage>
</organism>
<dbReference type="RefSeq" id="WP_273637883.1">
    <property type="nucleotide sequence ID" value="NZ_JAQQXP010000001.1"/>
</dbReference>
<dbReference type="InterPro" id="IPR054222">
    <property type="entry name" value="DUF6942"/>
</dbReference>
<name>A0ABT5KZ14_9ALTE</name>
<dbReference type="Pfam" id="PF22098">
    <property type="entry name" value="DUF6942"/>
    <property type="match status" value="1"/>
</dbReference>
<dbReference type="EMBL" id="JAQQXP010000001">
    <property type="protein sequence ID" value="MDC8829496.1"/>
    <property type="molecule type" value="Genomic_DNA"/>
</dbReference>
<gene>
    <name evidence="1" type="ORF">OIK42_01850</name>
</gene>
<evidence type="ECO:0000313" key="2">
    <source>
        <dbReference type="Proteomes" id="UP001218788"/>
    </source>
</evidence>
<dbReference type="Proteomes" id="UP001218788">
    <property type="component" value="Unassembled WGS sequence"/>
</dbReference>
<comment type="caution">
    <text evidence="1">The sequence shown here is derived from an EMBL/GenBank/DDBJ whole genome shotgun (WGS) entry which is preliminary data.</text>
</comment>
<protein>
    <submittedName>
        <fullName evidence="1">Uncharacterized protein</fullName>
    </submittedName>
</protein>
<keyword evidence="2" id="KW-1185">Reference proteome</keyword>
<reference evidence="1 2" key="1">
    <citation type="submission" date="2022-10" db="EMBL/GenBank/DDBJ databases">
        <title>Alteromonas sp. chi3 Genome sequencing.</title>
        <authorList>
            <person name="Park S."/>
        </authorList>
    </citation>
    <scope>NUCLEOTIDE SEQUENCE [LARGE SCALE GENOMIC DNA]</scope>
    <source>
        <strain evidence="2">chi3</strain>
    </source>
</reference>